<dbReference type="AlphaFoldDB" id="A0A5C1A9C3"/>
<feature type="region of interest" description="Disordered" evidence="1">
    <location>
        <begin position="198"/>
        <end position="235"/>
    </location>
</feature>
<dbReference type="KEGG" id="lrs:PX52LOC_02044"/>
<dbReference type="Proteomes" id="UP000324974">
    <property type="component" value="Chromosome"/>
</dbReference>
<accession>A0A5C1A9C3</accession>
<reference evidence="3" key="1">
    <citation type="submission" date="2019-08" db="EMBL/GenBank/DDBJ databases">
        <title>Limnoglobus roseus gen. nov., sp. nov., a novel freshwater planctomycete with a giant genome from the family Gemmataceae.</title>
        <authorList>
            <person name="Kulichevskaya I.S."/>
            <person name="Naumoff D.G."/>
            <person name="Miroshnikov K."/>
            <person name="Ivanova A."/>
            <person name="Philippov D.A."/>
            <person name="Hakobyan A."/>
            <person name="Rijpstra I.C."/>
            <person name="Sinninghe Damste J.S."/>
            <person name="Liesack W."/>
            <person name="Dedysh S.N."/>
        </authorList>
    </citation>
    <scope>NUCLEOTIDE SEQUENCE [LARGE SCALE GENOMIC DNA]</scope>
    <source>
        <strain evidence="3">PX52</strain>
    </source>
</reference>
<evidence type="ECO:0000313" key="2">
    <source>
        <dbReference type="EMBL" id="QEL15135.1"/>
    </source>
</evidence>
<evidence type="ECO:0000313" key="3">
    <source>
        <dbReference type="Proteomes" id="UP000324974"/>
    </source>
</evidence>
<dbReference type="EMBL" id="CP042425">
    <property type="protein sequence ID" value="QEL15135.1"/>
    <property type="molecule type" value="Genomic_DNA"/>
</dbReference>
<keyword evidence="3" id="KW-1185">Reference proteome</keyword>
<protein>
    <submittedName>
        <fullName evidence="2">Uncharacterized protein</fullName>
    </submittedName>
</protein>
<feature type="compositionally biased region" description="Basic and acidic residues" evidence="1">
    <location>
        <begin position="350"/>
        <end position="360"/>
    </location>
</feature>
<evidence type="ECO:0000256" key="1">
    <source>
        <dbReference type="SAM" id="MobiDB-lite"/>
    </source>
</evidence>
<feature type="compositionally biased region" description="Low complexity" evidence="1">
    <location>
        <begin position="203"/>
        <end position="219"/>
    </location>
</feature>
<sequence length="360" mass="39489">MACTGTFWPPRTFVSGDTTCVSCLACRETEAFKAVERTRRQNRLVGTTLNRDRVDEQVSQLYVERPPGLDTQLADAFVAVATAMRECARLVASVYYLWEREGEYRRLAACVADAATAARTAYLAVDLRLRRAGGPNAMLDVLNDVLTVHSRAPLNPPATPDGLNAVLTNLYMKRADTFARVDGRGCIDRMLDQLARVPPPTNNTPAAAEPYPAASAPLPQAKPGDGEKAQPPTPFHPLTSWGEIFAALNAPHGRPVLKNDEPTRDKIRKLNTKHDGPIVFPRRKGKQPSVGEAALMAWWDAIREHFDARNAEKQAKAMDARLTVADTHNFGASETVVPGVSGSVKRTRKKKDDKGKEGKR</sequence>
<name>A0A5C1A9C3_9BACT</name>
<organism evidence="2 3">
    <name type="scientific">Limnoglobus roseus</name>
    <dbReference type="NCBI Taxonomy" id="2598579"/>
    <lineage>
        <taxon>Bacteria</taxon>
        <taxon>Pseudomonadati</taxon>
        <taxon>Planctomycetota</taxon>
        <taxon>Planctomycetia</taxon>
        <taxon>Gemmatales</taxon>
        <taxon>Gemmataceae</taxon>
        <taxon>Limnoglobus</taxon>
    </lineage>
</organism>
<proteinExistence type="predicted"/>
<gene>
    <name evidence="2" type="ORF">PX52LOC_02044</name>
</gene>
<feature type="region of interest" description="Disordered" evidence="1">
    <location>
        <begin position="331"/>
        <end position="360"/>
    </location>
</feature>